<sequence length="63" mass="7058">MQTRMIEGDAITIATQVHGDRSDSPIVLVMGQRHLWRAQDATLSDTITAIRGALDDRERRPTI</sequence>
<comment type="caution">
    <text evidence="1">The sequence shown here is derived from an EMBL/GenBank/DDBJ whole genome shotgun (WGS) entry which is preliminary data.</text>
</comment>
<protein>
    <submittedName>
        <fullName evidence="1">Uncharacterized protein</fullName>
    </submittedName>
</protein>
<evidence type="ECO:0000313" key="1">
    <source>
        <dbReference type="EMBL" id="PSH64956.1"/>
    </source>
</evidence>
<dbReference type="EMBL" id="PGGM01000003">
    <property type="protein sequence ID" value="PSH64956.1"/>
    <property type="molecule type" value="Genomic_DNA"/>
</dbReference>
<accession>A0A2P7BEP8</accession>
<proteinExistence type="predicted"/>
<evidence type="ECO:0000313" key="2">
    <source>
        <dbReference type="Proteomes" id="UP000241764"/>
    </source>
</evidence>
<dbReference type="AlphaFoldDB" id="A0A2P7BEP8"/>
<name>A0A2P7BEP8_9HYPH</name>
<dbReference type="Proteomes" id="UP000241764">
    <property type="component" value="Unassembled WGS sequence"/>
</dbReference>
<organism evidence="1 2">
    <name type="scientific">Phyllobacterium sophorae</name>
    <dbReference type="NCBI Taxonomy" id="1520277"/>
    <lineage>
        <taxon>Bacteria</taxon>
        <taxon>Pseudomonadati</taxon>
        <taxon>Pseudomonadota</taxon>
        <taxon>Alphaproteobacteria</taxon>
        <taxon>Hyphomicrobiales</taxon>
        <taxon>Phyllobacteriaceae</taxon>
        <taxon>Phyllobacterium</taxon>
    </lineage>
</organism>
<keyword evidence="2" id="KW-1185">Reference proteome</keyword>
<reference evidence="2" key="1">
    <citation type="submission" date="2017-11" db="EMBL/GenBank/DDBJ databases">
        <authorList>
            <person name="Kuznetsova I."/>
            <person name="Sazanova A."/>
            <person name="Chirak E."/>
            <person name="Safronova V."/>
            <person name="Willems A."/>
        </authorList>
    </citation>
    <scope>NUCLEOTIDE SEQUENCE [LARGE SCALE GENOMIC DNA]</scope>
    <source>
        <strain evidence="2">CCBAU 03422</strain>
    </source>
</reference>
<gene>
    <name evidence="1" type="ORF">CU103_07830</name>
</gene>